<protein>
    <submittedName>
        <fullName evidence="1">Uncharacterized protein</fullName>
    </submittedName>
</protein>
<evidence type="ECO:0000313" key="1">
    <source>
        <dbReference type="EMBL" id="MDT0346575.1"/>
    </source>
</evidence>
<keyword evidence="2" id="KW-1185">Reference proteome</keyword>
<organism evidence="1 2">
    <name type="scientific">Streptomyces litchfieldiae</name>
    <dbReference type="NCBI Taxonomy" id="3075543"/>
    <lineage>
        <taxon>Bacteria</taxon>
        <taxon>Bacillati</taxon>
        <taxon>Actinomycetota</taxon>
        <taxon>Actinomycetes</taxon>
        <taxon>Kitasatosporales</taxon>
        <taxon>Streptomycetaceae</taxon>
        <taxon>Streptomyces</taxon>
    </lineage>
</organism>
<evidence type="ECO:0000313" key="2">
    <source>
        <dbReference type="Proteomes" id="UP001183246"/>
    </source>
</evidence>
<accession>A0ABU2MY74</accession>
<reference evidence="2" key="1">
    <citation type="submission" date="2023-07" db="EMBL/GenBank/DDBJ databases">
        <title>30 novel species of actinomycetes from the DSMZ collection.</title>
        <authorList>
            <person name="Nouioui I."/>
        </authorList>
    </citation>
    <scope>NUCLEOTIDE SEQUENCE [LARGE SCALE GENOMIC DNA]</scope>
    <source>
        <strain evidence="2">DSM 44938</strain>
    </source>
</reference>
<comment type="caution">
    <text evidence="1">The sequence shown here is derived from an EMBL/GenBank/DDBJ whole genome shotgun (WGS) entry which is preliminary data.</text>
</comment>
<proteinExistence type="predicted"/>
<dbReference type="EMBL" id="JAVREL010000022">
    <property type="protein sequence ID" value="MDT0346575.1"/>
    <property type="molecule type" value="Genomic_DNA"/>
</dbReference>
<name>A0ABU2MY74_9ACTN</name>
<sequence length="114" mass="11768">MVTMNVGALHGAEDGAARRDGLAGMKARFAEIASDPAMFGEVPNADLAAEALRSAAESMLRELERAGLTVEDIRASAAAAAGIGEESDEAARATLSSARIEAATAFDTLMETRE</sequence>
<dbReference type="RefSeq" id="WP_311707702.1">
    <property type="nucleotide sequence ID" value="NZ_JAVREL010000022.1"/>
</dbReference>
<dbReference type="Proteomes" id="UP001183246">
    <property type="component" value="Unassembled WGS sequence"/>
</dbReference>
<gene>
    <name evidence="1" type="ORF">RM590_28915</name>
</gene>